<evidence type="ECO:0000256" key="7">
    <source>
        <dbReference type="ARBA" id="ARBA00022679"/>
    </source>
</evidence>
<dbReference type="PROSITE" id="PS50089">
    <property type="entry name" value="ZF_RING_2"/>
    <property type="match status" value="1"/>
</dbReference>
<evidence type="ECO:0000259" key="19">
    <source>
        <dbReference type="PROSITE" id="PS50089"/>
    </source>
</evidence>
<keyword evidence="9" id="KW-0479">Metal-binding</keyword>
<dbReference type="InterPro" id="IPR051878">
    <property type="entry name" value="ZNRF_ubiq-protein_ligase"/>
</dbReference>
<evidence type="ECO:0000256" key="12">
    <source>
        <dbReference type="ARBA" id="ARBA00022786"/>
    </source>
</evidence>
<evidence type="ECO:0000256" key="3">
    <source>
        <dbReference type="ARBA" id="ARBA00004177"/>
    </source>
</evidence>
<dbReference type="CDD" id="cd16489">
    <property type="entry name" value="mRING-CH-C4HC2H_ZNRF"/>
    <property type="match status" value="1"/>
</dbReference>
<evidence type="ECO:0000256" key="4">
    <source>
        <dbReference type="ARBA" id="ARBA00004371"/>
    </source>
</evidence>
<keyword evidence="11 17" id="KW-0863">Zinc-finger</keyword>
<keyword evidence="16" id="KW-0449">Lipoprotein</keyword>
<dbReference type="SUPFAM" id="SSF57850">
    <property type="entry name" value="RING/U-box"/>
    <property type="match status" value="1"/>
</dbReference>
<dbReference type="InterPro" id="IPR001841">
    <property type="entry name" value="Znf_RING"/>
</dbReference>
<dbReference type="Gene3D" id="3.30.40.10">
    <property type="entry name" value="Zinc/RING finger domain, C3HC4 (zinc finger)"/>
    <property type="match status" value="2"/>
</dbReference>
<reference evidence="21" key="1">
    <citation type="journal article" date="2019" name="G3 (Bethesda)">
        <title>Genome Assemblies of Two Rare Opportunistic Yeast Pathogens: Diutina rugosa (syn. Candida rugosa) and Trichomonascus ciferrii (syn. Candida ciferrii).</title>
        <authorList>
            <person name="Mixao V."/>
            <person name="Saus E."/>
            <person name="Hansen A.P."/>
            <person name="Lass-Florl C."/>
            <person name="Gabaldon T."/>
        </authorList>
    </citation>
    <scope>NUCLEOTIDE SEQUENCE</scope>
    <source>
        <strain evidence="21">CBS 4856</strain>
    </source>
</reference>
<dbReference type="InterPro" id="IPR000306">
    <property type="entry name" value="Znf_FYVE"/>
</dbReference>
<organism evidence="21 22">
    <name type="scientific">Trichomonascus ciferrii</name>
    <dbReference type="NCBI Taxonomy" id="44093"/>
    <lineage>
        <taxon>Eukaryota</taxon>
        <taxon>Fungi</taxon>
        <taxon>Dikarya</taxon>
        <taxon>Ascomycota</taxon>
        <taxon>Saccharomycotina</taxon>
        <taxon>Dipodascomycetes</taxon>
        <taxon>Dipodascales</taxon>
        <taxon>Trichomonascaceae</taxon>
        <taxon>Trichomonascus</taxon>
        <taxon>Trichomonascus ciferrii complex</taxon>
    </lineage>
</organism>
<dbReference type="EMBL" id="SWFS01000071">
    <property type="protein sequence ID" value="KAA8917007.1"/>
    <property type="molecule type" value="Genomic_DNA"/>
</dbReference>
<dbReference type="AlphaFoldDB" id="A0A642VBJ7"/>
<dbReference type="GO" id="GO:0070936">
    <property type="term" value="P:protein K48-linked ubiquitination"/>
    <property type="evidence" value="ECO:0007669"/>
    <property type="project" value="TreeGrafter"/>
</dbReference>
<dbReference type="InterPro" id="IPR013083">
    <property type="entry name" value="Znf_RING/FYVE/PHD"/>
</dbReference>
<evidence type="ECO:0000256" key="13">
    <source>
        <dbReference type="ARBA" id="ARBA00022833"/>
    </source>
</evidence>
<evidence type="ECO:0000256" key="1">
    <source>
        <dbReference type="ARBA" id="ARBA00000900"/>
    </source>
</evidence>
<evidence type="ECO:0000259" key="20">
    <source>
        <dbReference type="PROSITE" id="PS50178"/>
    </source>
</evidence>
<dbReference type="Pfam" id="PF13639">
    <property type="entry name" value="zf-RING_2"/>
    <property type="match status" value="1"/>
</dbReference>
<dbReference type="PANTHER" id="PTHR46661:SF4">
    <property type="entry name" value="RING-TYPE DOMAIN-CONTAINING PROTEIN"/>
    <property type="match status" value="1"/>
</dbReference>
<keyword evidence="15" id="KW-0458">Lysosome</keyword>
<dbReference type="GO" id="GO:0005768">
    <property type="term" value="C:endosome"/>
    <property type="evidence" value="ECO:0007669"/>
    <property type="project" value="UniProtKB-SubCell"/>
</dbReference>
<feature type="domain" description="RING-type" evidence="19">
    <location>
        <begin position="206"/>
        <end position="249"/>
    </location>
</feature>
<evidence type="ECO:0000313" key="21">
    <source>
        <dbReference type="EMBL" id="KAA8917007.1"/>
    </source>
</evidence>
<keyword evidence="10" id="KW-0967">Endosome</keyword>
<evidence type="ECO:0000256" key="9">
    <source>
        <dbReference type="ARBA" id="ARBA00022723"/>
    </source>
</evidence>
<evidence type="ECO:0000256" key="10">
    <source>
        <dbReference type="ARBA" id="ARBA00022753"/>
    </source>
</evidence>
<comment type="pathway">
    <text evidence="5">Protein modification; protein ubiquitination.</text>
</comment>
<feature type="region of interest" description="Disordered" evidence="18">
    <location>
        <begin position="100"/>
        <end position="133"/>
    </location>
</feature>
<name>A0A642VBJ7_9ASCO</name>
<evidence type="ECO:0000313" key="22">
    <source>
        <dbReference type="Proteomes" id="UP000761534"/>
    </source>
</evidence>
<feature type="compositionally biased region" description="Low complexity" evidence="18">
    <location>
        <begin position="107"/>
        <end position="118"/>
    </location>
</feature>
<protein>
    <recommendedName>
        <fullName evidence="6">RING-type E3 ubiquitin transferase</fullName>
        <ecNumber evidence="6">2.3.2.27</ecNumber>
    </recommendedName>
</protein>
<evidence type="ECO:0000256" key="16">
    <source>
        <dbReference type="ARBA" id="ARBA00023288"/>
    </source>
</evidence>
<dbReference type="GO" id="GO:0043161">
    <property type="term" value="P:proteasome-mediated ubiquitin-dependent protein catabolic process"/>
    <property type="evidence" value="ECO:0007669"/>
    <property type="project" value="TreeGrafter"/>
</dbReference>
<evidence type="ECO:0000256" key="11">
    <source>
        <dbReference type="ARBA" id="ARBA00022771"/>
    </source>
</evidence>
<dbReference type="InterPro" id="IPR017455">
    <property type="entry name" value="Znf_FYVE-rel"/>
</dbReference>
<evidence type="ECO:0000256" key="6">
    <source>
        <dbReference type="ARBA" id="ARBA00012483"/>
    </source>
</evidence>
<proteinExistence type="predicted"/>
<dbReference type="GO" id="GO:0032266">
    <property type="term" value="F:phosphatidylinositol-3-phosphate binding"/>
    <property type="evidence" value="ECO:0007669"/>
    <property type="project" value="UniProtKB-ARBA"/>
</dbReference>
<dbReference type="VEuPathDB" id="FungiDB:TRICI_000847"/>
<evidence type="ECO:0000256" key="5">
    <source>
        <dbReference type="ARBA" id="ARBA00004906"/>
    </source>
</evidence>
<dbReference type="EC" id="2.3.2.27" evidence="6"/>
<evidence type="ECO:0000256" key="17">
    <source>
        <dbReference type="PROSITE-ProRule" id="PRU00175"/>
    </source>
</evidence>
<keyword evidence="12" id="KW-0833">Ubl conjugation pathway</keyword>
<evidence type="ECO:0000256" key="18">
    <source>
        <dbReference type="SAM" id="MobiDB-lite"/>
    </source>
</evidence>
<gene>
    <name evidence="21" type="ORF">TRICI_000847</name>
</gene>
<dbReference type="SMART" id="SM00184">
    <property type="entry name" value="RING"/>
    <property type="match status" value="2"/>
</dbReference>
<comment type="catalytic activity">
    <reaction evidence="1">
        <text>S-ubiquitinyl-[E2 ubiquitin-conjugating enzyme]-L-cysteine + [acceptor protein]-L-lysine = [E2 ubiquitin-conjugating enzyme]-L-cysteine + N(6)-ubiquitinyl-[acceptor protein]-L-lysine.</text>
        <dbReference type="EC" id="2.3.2.27"/>
    </reaction>
</comment>
<evidence type="ECO:0000256" key="14">
    <source>
        <dbReference type="ARBA" id="ARBA00023136"/>
    </source>
</evidence>
<evidence type="ECO:0000256" key="8">
    <source>
        <dbReference type="ARBA" id="ARBA00022707"/>
    </source>
</evidence>
<dbReference type="SUPFAM" id="SSF57903">
    <property type="entry name" value="FYVE/PHD zinc finger"/>
    <property type="match status" value="1"/>
</dbReference>
<dbReference type="SMART" id="SM00064">
    <property type="entry name" value="FYVE"/>
    <property type="match status" value="1"/>
</dbReference>
<evidence type="ECO:0000256" key="2">
    <source>
        <dbReference type="ARBA" id="ARBA00004170"/>
    </source>
</evidence>
<dbReference type="GO" id="GO:0008270">
    <property type="term" value="F:zinc ion binding"/>
    <property type="evidence" value="ECO:0007669"/>
    <property type="project" value="UniProtKB-KW"/>
</dbReference>
<keyword evidence="8" id="KW-0519">Myristate</keyword>
<dbReference type="PANTHER" id="PTHR46661">
    <property type="entry name" value="E3 UBIQUITIN-PROTEIN LIGASE ZNRF1-LIKE PROTEIN"/>
    <property type="match status" value="1"/>
</dbReference>
<keyword evidence="13" id="KW-0862">Zinc</keyword>
<keyword evidence="7" id="KW-0808">Transferase</keyword>
<dbReference type="PROSITE" id="PS50178">
    <property type="entry name" value="ZF_FYVE"/>
    <property type="match status" value="1"/>
</dbReference>
<comment type="caution">
    <text evidence="21">The sequence shown here is derived from an EMBL/GenBank/DDBJ whole genome shotgun (WGS) entry which is preliminary data.</text>
</comment>
<dbReference type="Pfam" id="PF01363">
    <property type="entry name" value="FYVE"/>
    <property type="match status" value="1"/>
</dbReference>
<sequence>MSSSSARSSVPQGVPMWQADEQAAECFLCHSKFTLFFRRHHCRKCGRVVCGNCSSSRSTYLPSTYVVSPPSQIFLESPHVPHRTCDVCMEELEMLRAALRGGEDRGSSNSNSNRPSSSSRRRRRRSKYDETLIQTYPTTSDADVDDTNNCPVCGKRLEKLANDEDREQHIIACVERAEFSGASNRRNNRMVVRKLTPDDKEIGGECLICFEEYLPDQKVGRLECLCVFHERCILDWFSRKGPGSCPVHTVHK</sequence>
<comment type="subcellular location">
    <subcellularLocation>
        <location evidence="3">Endosome</location>
    </subcellularLocation>
    <subcellularLocation>
        <location evidence="4">Lysosome</location>
    </subcellularLocation>
    <subcellularLocation>
        <location evidence="2">Membrane</location>
        <topology evidence="2">Peripheral membrane protein</topology>
    </subcellularLocation>
</comment>
<feature type="domain" description="FYVE-type" evidence="20">
    <location>
        <begin position="20"/>
        <end position="93"/>
    </location>
</feature>
<keyword evidence="14" id="KW-0472">Membrane</keyword>
<keyword evidence="22" id="KW-1185">Reference proteome</keyword>
<accession>A0A642VBJ7</accession>
<dbReference type="OrthoDB" id="660555at2759"/>
<dbReference type="InterPro" id="IPR011011">
    <property type="entry name" value="Znf_FYVE_PHD"/>
</dbReference>
<dbReference type="Proteomes" id="UP000761534">
    <property type="component" value="Unassembled WGS sequence"/>
</dbReference>
<dbReference type="GO" id="GO:0061630">
    <property type="term" value="F:ubiquitin protein ligase activity"/>
    <property type="evidence" value="ECO:0007669"/>
    <property type="project" value="UniProtKB-EC"/>
</dbReference>
<dbReference type="GO" id="GO:0016020">
    <property type="term" value="C:membrane"/>
    <property type="evidence" value="ECO:0007669"/>
    <property type="project" value="UniProtKB-SubCell"/>
</dbReference>
<evidence type="ECO:0000256" key="15">
    <source>
        <dbReference type="ARBA" id="ARBA00023228"/>
    </source>
</evidence>